<dbReference type="EC" id="2.7.1.35" evidence="2"/>
<dbReference type="EMBL" id="CALNXK010000094">
    <property type="protein sequence ID" value="CAH3152668.1"/>
    <property type="molecule type" value="Genomic_DNA"/>
</dbReference>
<keyword evidence="9" id="KW-1185">Reference proteome</keyword>
<comment type="similarity">
    <text evidence="1">Belongs to the pyridoxine kinase family.</text>
</comment>
<evidence type="ECO:0000256" key="2">
    <source>
        <dbReference type="ARBA" id="ARBA00012104"/>
    </source>
</evidence>
<accession>A0ABN8PX18</accession>
<keyword evidence="6" id="KW-0067">ATP-binding</keyword>
<keyword evidence="5" id="KW-0418">Kinase</keyword>
<keyword evidence="4" id="KW-0547">Nucleotide-binding</keyword>
<dbReference type="Gene3D" id="3.40.1190.20">
    <property type="match status" value="1"/>
</dbReference>
<dbReference type="InterPro" id="IPR004625">
    <property type="entry name" value="PyrdxlKinase"/>
</dbReference>
<comment type="caution">
    <text evidence="8">The sequence shown here is derived from an EMBL/GenBank/DDBJ whole genome shotgun (WGS) entry which is preliminary data.</text>
</comment>
<reference evidence="8 9" key="1">
    <citation type="submission" date="2022-05" db="EMBL/GenBank/DDBJ databases">
        <authorList>
            <consortium name="Genoscope - CEA"/>
            <person name="William W."/>
        </authorList>
    </citation>
    <scope>NUCLEOTIDE SEQUENCE [LARGE SCALE GENOMIC DNA]</scope>
</reference>
<evidence type="ECO:0000256" key="5">
    <source>
        <dbReference type="ARBA" id="ARBA00022777"/>
    </source>
</evidence>
<name>A0ABN8PX18_9CNID</name>
<evidence type="ECO:0000256" key="3">
    <source>
        <dbReference type="ARBA" id="ARBA00022679"/>
    </source>
</evidence>
<dbReference type="PANTHER" id="PTHR10534">
    <property type="entry name" value="PYRIDOXAL KINASE"/>
    <property type="match status" value="1"/>
</dbReference>
<dbReference type="InterPro" id="IPR029056">
    <property type="entry name" value="Ribokinase-like"/>
</dbReference>
<sequence length="85" mass="9431">MESTETCRVLSIQSHVVSGYVGNDSATFPLQVLGFEVDTINSVQLSNHTGYEHIKGQVLDSKELKELFEGLKLNNLHQFSHLLTG</sequence>
<dbReference type="Proteomes" id="UP001159405">
    <property type="component" value="Unassembled WGS sequence"/>
</dbReference>
<evidence type="ECO:0000256" key="7">
    <source>
        <dbReference type="ARBA" id="ARBA00032808"/>
    </source>
</evidence>
<keyword evidence="3" id="KW-0808">Transferase</keyword>
<organism evidence="8 9">
    <name type="scientific">Porites lobata</name>
    <dbReference type="NCBI Taxonomy" id="104759"/>
    <lineage>
        <taxon>Eukaryota</taxon>
        <taxon>Metazoa</taxon>
        <taxon>Cnidaria</taxon>
        <taxon>Anthozoa</taxon>
        <taxon>Hexacorallia</taxon>
        <taxon>Scleractinia</taxon>
        <taxon>Fungiina</taxon>
        <taxon>Poritidae</taxon>
        <taxon>Porites</taxon>
    </lineage>
</organism>
<feature type="non-terminal residue" evidence="8">
    <location>
        <position position="85"/>
    </location>
</feature>
<dbReference type="PANTHER" id="PTHR10534:SF2">
    <property type="entry name" value="PYRIDOXAL KINASE"/>
    <property type="match status" value="1"/>
</dbReference>
<gene>
    <name evidence="8" type="ORF">PLOB_00049207</name>
</gene>
<evidence type="ECO:0000256" key="4">
    <source>
        <dbReference type="ARBA" id="ARBA00022741"/>
    </source>
</evidence>
<evidence type="ECO:0000256" key="1">
    <source>
        <dbReference type="ARBA" id="ARBA00008805"/>
    </source>
</evidence>
<evidence type="ECO:0000256" key="6">
    <source>
        <dbReference type="ARBA" id="ARBA00022840"/>
    </source>
</evidence>
<dbReference type="SUPFAM" id="SSF53613">
    <property type="entry name" value="Ribokinase-like"/>
    <property type="match status" value="1"/>
</dbReference>
<proteinExistence type="inferred from homology"/>
<protein>
    <recommendedName>
        <fullName evidence="2">pyridoxal kinase</fullName>
        <ecNumber evidence="2">2.7.1.35</ecNumber>
    </recommendedName>
    <alternativeName>
        <fullName evidence="7">Pyridoxine kinase</fullName>
    </alternativeName>
</protein>
<evidence type="ECO:0000313" key="9">
    <source>
        <dbReference type="Proteomes" id="UP001159405"/>
    </source>
</evidence>
<evidence type="ECO:0000313" key="8">
    <source>
        <dbReference type="EMBL" id="CAH3152668.1"/>
    </source>
</evidence>